<reference evidence="3 4" key="1">
    <citation type="submission" date="2018-01" db="EMBL/GenBank/DDBJ databases">
        <title>The whole genome sequencing and assembly of Paenibacillus chitinolyticus KCCM 41400 strain.</title>
        <authorList>
            <person name="Kim J.-Y."/>
            <person name="Park M.-K."/>
            <person name="Lee Y.-J."/>
            <person name="Yi H."/>
            <person name="Bahn Y.-S."/>
            <person name="Kim J.F."/>
            <person name="Lee D.-W."/>
        </authorList>
    </citation>
    <scope>NUCLEOTIDE SEQUENCE [LARGE SCALE GENOMIC DNA]</scope>
    <source>
        <strain evidence="3 4">KCCM 41400</strain>
    </source>
</reference>
<dbReference type="InterPro" id="IPR037523">
    <property type="entry name" value="VOC_core"/>
</dbReference>
<dbReference type="Proteomes" id="UP000288943">
    <property type="component" value="Chromosome"/>
</dbReference>
<proteinExistence type="predicted"/>
<dbReference type="AlphaFoldDB" id="A0A410WZT9"/>
<gene>
    <name evidence="2" type="ORF">M5X16_13615</name>
    <name evidence="3" type="ORF">PC41400_20300</name>
</gene>
<dbReference type="SUPFAM" id="SSF54593">
    <property type="entry name" value="Glyoxalase/Bleomycin resistance protein/Dihydroxybiphenyl dioxygenase"/>
    <property type="match status" value="1"/>
</dbReference>
<dbReference type="InterPro" id="IPR004360">
    <property type="entry name" value="Glyas_Fos-R_dOase_dom"/>
</dbReference>
<organism evidence="3 4">
    <name type="scientific">Paenibacillus chitinolyticus</name>
    <dbReference type="NCBI Taxonomy" id="79263"/>
    <lineage>
        <taxon>Bacteria</taxon>
        <taxon>Bacillati</taxon>
        <taxon>Bacillota</taxon>
        <taxon>Bacilli</taxon>
        <taxon>Bacillales</taxon>
        <taxon>Paenibacillaceae</taxon>
        <taxon>Paenibacillus</taxon>
    </lineage>
</organism>
<dbReference type="EMBL" id="CP026520">
    <property type="protein sequence ID" value="QAV19870.1"/>
    <property type="molecule type" value="Genomic_DNA"/>
</dbReference>
<dbReference type="KEGG" id="pchi:PC41400_20300"/>
<evidence type="ECO:0000313" key="2">
    <source>
        <dbReference type="EMBL" id="MCY9596813.1"/>
    </source>
</evidence>
<dbReference type="InterPro" id="IPR029068">
    <property type="entry name" value="Glyas_Bleomycin-R_OHBP_Dase"/>
</dbReference>
<dbReference type="EMBL" id="JAMDMJ010000015">
    <property type="protein sequence ID" value="MCY9596813.1"/>
    <property type="molecule type" value="Genomic_DNA"/>
</dbReference>
<dbReference type="Proteomes" id="UP001527202">
    <property type="component" value="Unassembled WGS sequence"/>
</dbReference>
<name>A0A410WZT9_9BACL</name>
<evidence type="ECO:0000313" key="3">
    <source>
        <dbReference type="EMBL" id="QAV19870.1"/>
    </source>
</evidence>
<dbReference type="GeneID" id="95377136"/>
<dbReference type="RefSeq" id="WP_042227250.1">
    <property type="nucleotide sequence ID" value="NZ_CP026520.1"/>
</dbReference>
<keyword evidence="5" id="KW-1185">Reference proteome</keyword>
<protein>
    <submittedName>
        <fullName evidence="3">Glyoxalase</fullName>
    </submittedName>
    <submittedName>
        <fullName evidence="2">VOC family protein</fullName>
    </submittedName>
</protein>
<dbReference type="PROSITE" id="PS51819">
    <property type="entry name" value="VOC"/>
    <property type="match status" value="1"/>
</dbReference>
<accession>A0A410WZT9</accession>
<dbReference type="OrthoDB" id="9795618at2"/>
<dbReference type="Gene3D" id="3.10.180.10">
    <property type="entry name" value="2,3-Dihydroxybiphenyl 1,2-Dioxygenase, domain 1"/>
    <property type="match status" value="1"/>
</dbReference>
<sequence length="128" mass="15223">MKKYIQHQAPVLPVINVFKALEFYRDVLKFDLAWVLEDTYGSVYNGNIEVHFTKSDKVEVQTLYFFVRNADQVYQFLKTQQVDFIEDIQSKSWGMREFVIRDLDGHRLRIGHGERNKHEIEVLSREIG</sequence>
<dbReference type="Pfam" id="PF00903">
    <property type="entry name" value="Glyoxalase"/>
    <property type="match status" value="1"/>
</dbReference>
<evidence type="ECO:0000313" key="5">
    <source>
        <dbReference type="Proteomes" id="UP001527202"/>
    </source>
</evidence>
<evidence type="ECO:0000259" key="1">
    <source>
        <dbReference type="PROSITE" id="PS51819"/>
    </source>
</evidence>
<reference evidence="2 5" key="2">
    <citation type="submission" date="2022-05" db="EMBL/GenBank/DDBJ databases">
        <title>Genome Sequencing of Bee-Associated Microbes.</title>
        <authorList>
            <person name="Dunlap C."/>
        </authorList>
    </citation>
    <scope>NUCLEOTIDE SEQUENCE [LARGE SCALE GENOMIC DNA]</scope>
    <source>
        <strain evidence="2 5">NRRL B-23120</strain>
    </source>
</reference>
<evidence type="ECO:0000313" key="4">
    <source>
        <dbReference type="Proteomes" id="UP000288943"/>
    </source>
</evidence>
<feature type="domain" description="VOC" evidence="1">
    <location>
        <begin position="4"/>
        <end position="113"/>
    </location>
</feature>